<feature type="non-terminal residue" evidence="1">
    <location>
        <position position="1"/>
    </location>
</feature>
<dbReference type="Proteomes" id="UP001140091">
    <property type="component" value="Unassembled WGS sequence"/>
</dbReference>
<dbReference type="Gene3D" id="1.20.5.470">
    <property type="entry name" value="Single helix bin"/>
    <property type="match status" value="1"/>
</dbReference>
<organism evidence="1 2">
    <name type="scientific">Candolleomyces eurysporus</name>
    <dbReference type="NCBI Taxonomy" id="2828524"/>
    <lineage>
        <taxon>Eukaryota</taxon>
        <taxon>Fungi</taxon>
        <taxon>Dikarya</taxon>
        <taxon>Basidiomycota</taxon>
        <taxon>Agaricomycotina</taxon>
        <taxon>Agaricomycetes</taxon>
        <taxon>Agaricomycetidae</taxon>
        <taxon>Agaricales</taxon>
        <taxon>Agaricineae</taxon>
        <taxon>Psathyrellaceae</taxon>
        <taxon>Candolleomyces</taxon>
    </lineage>
</organism>
<sequence length="48" mass="5225">MDELGGFEPTDATGFIEIESIRIKKWAQANIRKGQGGVAAQEVYGSRV</sequence>
<reference evidence="1" key="1">
    <citation type="submission" date="2022-06" db="EMBL/GenBank/DDBJ databases">
        <title>Genome Sequence of Candolleomyces eurysporus.</title>
        <authorList>
            <person name="Buettner E."/>
        </authorList>
    </citation>
    <scope>NUCLEOTIDE SEQUENCE</scope>
    <source>
        <strain evidence="1">VTCC 930004</strain>
    </source>
</reference>
<protein>
    <submittedName>
        <fullName evidence="1">Uncharacterized protein</fullName>
    </submittedName>
</protein>
<dbReference type="AlphaFoldDB" id="A0A9W8JGR6"/>
<evidence type="ECO:0000313" key="2">
    <source>
        <dbReference type="Proteomes" id="UP001140091"/>
    </source>
</evidence>
<comment type="caution">
    <text evidence="1">The sequence shown here is derived from an EMBL/GenBank/DDBJ whole genome shotgun (WGS) entry which is preliminary data.</text>
</comment>
<accession>A0A9W8JGR6</accession>
<keyword evidence="2" id="KW-1185">Reference proteome</keyword>
<dbReference type="EMBL" id="JANBPK010000832">
    <property type="protein sequence ID" value="KAJ2930535.1"/>
    <property type="molecule type" value="Genomic_DNA"/>
</dbReference>
<name>A0A9W8JGR6_9AGAR</name>
<dbReference type="OrthoDB" id="1688907at2759"/>
<evidence type="ECO:0000313" key="1">
    <source>
        <dbReference type="EMBL" id="KAJ2930535.1"/>
    </source>
</evidence>
<proteinExistence type="predicted"/>
<gene>
    <name evidence="1" type="ORF">H1R20_g6556</name>
</gene>